<gene>
    <name evidence="2" type="ORF">VNO78_11490</name>
</gene>
<dbReference type="EMBL" id="JAYMYS010000003">
    <property type="protein sequence ID" value="KAK7400286.1"/>
    <property type="molecule type" value="Genomic_DNA"/>
</dbReference>
<evidence type="ECO:0000313" key="3">
    <source>
        <dbReference type="Proteomes" id="UP001386955"/>
    </source>
</evidence>
<accession>A0AAN9XNH5</accession>
<dbReference type="Proteomes" id="UP001386955">
    <property type="component" value="Unassembled WGS sequence"/>
</dbReference>
<reference evidence="2 3" key="1">
    <citation type="submission" date="2024-01" db="EMBL/GenBank/DDBJ databases">
        <title>The genomes of 5 underutilized Papilionoideae crops provide insights into root nodulation and disease resistanc.</title>
        <authorList>
            <person name="Jiang F."/>
        </authorList>
    </citation>
    <scope>NUCLEOTIDE SEQUENCE [LARGE SCALE GENOMIC DNA]</scope>
    <source>
        <strain evidence="2">DUOXIRENSHENG_FW03</strain>
        <tissue evidence="2">Leaves</tissue>
    </source>
</reference>
<feature type="region of interest" description="Disordered" evidence="1">
    <location>
        <begin position="273"/>
        <end position="364"/>
    </location>
</feature>
<evidence type="ECO:0000313" key="2">
    <source>
        <dbReference type="EMBL" id="KAK7400286.1"/>
    </source>
</evidence>
<sequence length="410" mass="44193">MENSWSNGKMKVLKSRPSNENIPPLLIDSDERRGRYLQPTAMSARFQPYNENIDASLPLARYLFAGSPLSGKVAAASEAFISSTFGARTAKALQYCGNSSGGSSSFGSRGRLSPSPLSSIENMEIASLMSPPMYRTPATGDDDVIVMDDILVRPMSGGKSGRSSSSSGRGSSSSSKSVLKTDICRGREESGNCRYNSKCQTLVGRIKPYRNLFVGCEMGRKKNAILKEIPPCLYRLDFRGNTPYIDALRLNGGRIGFPPDHFSKKILCEQAQTSESSVGAGSSTPGQSSHFAHQQHASADSDPEVASQSDAHTSESSIGAGSSTQGPSNYIAHQQHAVDESNPEVVTSQPTSPEPQYSDWSPLDDRIKIVLPGSDKVPSRKEVDAYISRLQHGRTSKRRLPVFGAICEGD</sequence>
<feature type="compositionally biased region" description="Polar residues" evidence="1">
    <location>
        <begin position="306"/>
        <end position="332"/>
    </location>
</feature>
<protein>
    <submittedName>
        <fullName evidence="2">Uncharacterized protein</fullName>
    </submittedName>
</protein>
<name>A0AAN9XNH5_PSOTE</name>
<organism evidence="2 3">
    <name type="scientific">Psophocarpus tetragonolobus</name>
    <name type="common">Winged bean</name>
    <name type="synonym">Dolichos tetragonolobus</name>
    <dbReference type="NCBI Taxonomy" id="3891"/>
    <lineage>
        <taxon>Eukaryota</taxon>
        <taxon>Viridiplantae</taxon>
        <taxon>Streptophyta</taxon>
        <taxon>Embryophyta</taxon>
        <taxon>Tracheophyta</taxon>
        <taxon>Spermatophyta</taxon>
        <taxon>Magnoliopsida</taxon>
        <taxon>eudicotyledons</taxon>
        <taxon>Gunneridae</taxon>
        <taxon>Pentapetalae</taxon>
        <taxon>rosids</taxon>
        <taxon>fabids</taxon>
        <taxon>Fabales</taxon>
        <taxon>Fabaceae</taxon>
        <taxon>Papilionoideae</taxon>
        <taxon>50 kb inversion clade</taxon>
        <taxon>NPAAA clade</taxon>
        <taxon>indigoferoid/millettioid clade</taxon>
        <taxon>Phaseoleae</taxon>
        <taxon>Psophocarpus</taxon>
    </lineage>
</organism>
<feature type="compositionally biased region" description="Polar residues" evidence="1">
    <location>
        <begin position="273"/>
        <end position="298"/>
    </location>
</feature>
<feature type="region of interest" description="Disordered" evidence="1">
    <location>
        <begin position="155"/>
        <end position="181"/>
    </location>
</feature>
<feature type="region of interest" description="Disordered" evidence="1">
    <location>
        <begin position="1"/>
        <end position="33"/>
    </location>
</feature>
<feature type="compositionally biased region" description="Polar residues" evidence="1">
    <location>
        <begin position="344"/>
        <end position="359"/>
    </location>
</feature>
<proteinExistence type="predicted"/>
<comment type="caution">
    <text evidence="2">The sequence shown here is derived from an EMBL/GenBank/DDBJ whole genome shotgun (WGS) entry which is preliminary data.</text>
</comment>
<dbReference type="AlphaFoldDB" id="A0AAN9XNH5"/>
<keyword evidence="3" id="KW-1185">Reference proteome</keyword>
<evidence type="ECO:0000256" key="1">
    <source>
        <dbReference type="SAM" id="MobiDB-lite"/>
    </source>
</evidence>
<feature type="compositionally biased region" description="Low complexity" evidence="1">
    <location>
        <begin position="161"/>
        <end position="177"/>
    </location>
</feature>